<accession>A0ABR5F4J3</accession>
<dbReference type="Proteomes" id="UP000035425">
    <property type="component" value="Unassembled WGS sequence"/>
</dbReference>
<comment type="caution">
    <text evidence="1">The sequence shown here is derived from an EMBL/GenBank/DDBJ whole genome shotgun (WGS) entry which is preliminary data.</text>
</comment>
<evidence type="ECO:0000313" key="2">
    <source>
        <dbReference type="Proteomes" id="UP000035425"/>
    </source>
</evidence>
<reference evidence="1 2" key="1">
    <citation type="submission" date="2014-12" db="EMBL/GenBank/DDBJ databases">
        <title>Frankia sp. BMG5.1 draft genome.</title>
        <authorList>
            <person name="Gtari M."/>
            <person name="Ghodhbane-Gtari F."/>
            <person name="Nouioui I."/>
            <person name="Ktari A."/>
            <person name="Hezbri K."/>
            <person name="Mimouni W."/>
            <person name="Sbissi I."/>
            <person name="Ayari A."/>
            <person name="Yamanaka T."/>
            <person name="Normand P."/>
            <person name="Tisa L.S."/>
            <person name="Boudabous A."/>
        </authorList>
    </citation>
    <scope>NUCLEOTIDE SEQUENCE [LARGE SCALE GENOMIC DNA]</scope>
    <source>
        <strain evidence="1 2">BMG5.1</strain>
    </source>
</reference>
<protein>
    <submittedName>
        <fullName evidence="1">Uncharacterized protein</fullName>
    </submittedName>
</protein>
<sequence>MVEVDAVELFGDDDQLGVMATFSGGRVGEVDSDLCGDLRYEQAVAVEGGGVVAGGCQARGGCPESSHGAGGAGP</sequence>
<gene>
    <name evidence="1" type="ORF">FrCorBMG51_11335</name>
</gene>
<dbReference type="EMBL" id="JWIO01000014">
    <property type="protein sequence ID" value="KLL11602.1"/>
    <property type="molecule type" value="Genomic_DNA"/>
</dbReference>
<proteinExistence type="predicted"/>
<evidence type="ECO:0000313" key="1">
    <source>
        <dbReference type="EMBL" id="KLL11602.1"/>
    </source>
</evidence>
<keyword evidence="2" id="KW-1185">Reference proteome</keyword>
<name>A0ABR5F4J3_9ACTN</name>
<organism evidence="1 2">
    <name type="scientific">Protofrankia coriariae</name>
    <dbReference type="NCBI Taxonomy" id="1562887"/>
    <lineage>
        <taxon>Bacteria</taxon>
        <taxon>Bacillati</taxon>
        <taxon>Actinomycetota</taxon>
        <taxon>Actinomycetes</taxon>
        <taxon>Frankiales</taxon>
        <taxon>Frankiaceae</taxon>
        <taxon>Protofrankia</taxon>
    </lineage>
</organism>